<dbReference type="PANTHER" id="PTHR47505:SF1">
    <property type="entry name" value="DNA UTILIZATION PROTEIN YHGH"/>
    <property type="match status" value="1"/>
</dbReference>
<keyword evidence="3" id="KW-1185">Reference proteome</keyword>
<name>Q4JTQ0_CORJK</name>
<dbReference type="CDD" id="cd06223">
    <property type="entry name" value="PRTases_typeI"/>
    <property type="match status" value="1"/>
</dbReference>
<dbReference type="Proteomes" id="UP000000545">
    <property type="component" value="Chromosome"/>
</dbReference>
<evidence type="ECO:0000313" key="2">
    <source>
        <dbReference type="EMBL" id="CAI37807.1"/>
    </source>
</evidence>
<proteinExistence type="inferred from homology"/>
<accession>Q4JTQ0</accession>
<dbReference type="InterPro" id="IPR000836">
    <property type="entry name" value="PRTase_dom"/>
</dbReference>
<organism evidence="2 3">
    <name type="scientific">Corynebacterium jeikeium (strain K411)</name>
    <dbReference type="NCBI Taxonomy" id="306537"/>
    <lineage>
        <taxon>Bacteria</taxon>
        <taxon>Bacillati</taxon>
        <taxon>Actinomycetota</taxon>
        <taxon>Actinomycetes</taxon>
        <taxon>Mycobacteriales</taxon>
        <taxon>Corynebacteriaceae</taxon>
        <taxon>Corynebacterium</taxon>
    </lineage>
</organism>
<dbReference type="AlphaFoldDB" id="Q4JTQ0"/>
<dbReference type="Gene3D" id="3.40.50.2020">
    <property type="match status" value="1"/>
</dbReference>
<dbReference type="EMBL" id="CR931997">
    <property type="protein sequence ID" value="CAI37807.1"/>
    <property type="molecule type" value="Genomic_DNA"/>
</dbReference>
<sequence>MLMGFKGDLGALVGLVWRADCVCCGTPTSKQLCEACGLQLMQSWQRWQPRVALVPVFAAGVYGGARRMLILSAKERLRPAAIDVAGRVLAAGILHVSGLGLVPDPRLGRVVLVPAPTRRSAARQRGGDIVTRFCRAAAALYPGVEVYPVAWLSEESVDSVGLDRHQRRENLAGKILFDPTAIGRLRGMGEVVIVDDVCTTGATTAQFALALTARGVRPRLALVLAGA</sequence>
<dbReference type="InterPro" id="IPR051910">
    <property type="entry name" value="ComF/GntX_DNA_util-trans"/>
</dbReference>
<dbReference type="SUPFAM" id="SSF53271">
    <property type="entry name" value="PRTase-like"/>
    <property type="match status" value="1"/>
</dbReference>
<evidence type="ECO:0000256" key="1">
    <source>
        <dbReference type="ARBA" id="ARBA00008007"/>
    </source>
</evidence>
<dbReference type="PANTHER" id="PTHR47505">
    <property type="entry name" value="DNA UTILIZATION PROTEIN YHGH"/>
    <property type="match status" value="1"/>
</dbReference>
<dbReference type="InterPro" id="IPR029057">
    <property type="entry name" value="PRTase-like"/>
</dbReference>
<gene>
    <name evidence="2" type="ordered locus">jk1632</name>
</gene>
<dbReference type="eggNOG" id="COG1040">
    <property type="taxonomic scope" value="Bacteria"/>
</dbReference>
<reference evidence="2 3" key="1">
    <citation type="journal article" date="2005" name="J. Bacteriol.">
        <title>Complete genome sequence and analysis of the multiresistant nosocomial pathogen Corynebacterium jeikeium K411, a lipid-requiring bacterium of the human skin flora.</title>
        <authorList>
            <person name="Tauch A."/>
            <person name="Kaiser O."/>
            <person name="Hain T."/>
            <person name="Goesmann A."/>
            <person name="Weisshaar B."/>
            <person name="Albersmeier A."/>
            <person name="Bekel T."/>
            <person name="Bischoff N."/>
            <person name="Brune I."/>
            <person name="Chakraborty T."/>
            <person name="Kalinowski J."/>
            <person name="Meyer F."/>
            <person name="Rupp O."/>
            <person name="Schneiker S."/>
            <person name="Viehoever P."/>
            <person name="Puehler A."/>
        </authorList>
    </citation>
    <scope>NUCLEOTIDE SEQUENCE [LARGE SCALE GENOMIC DNA]</scope>
    <source>
        <strain evidence="2 3">K411</strain>
    </source>
</reference>
<evidence type="ECO:0000313" key="3">
    <source>
        <dbReference type="Proteomes" id="UP000000545"/>
    </source>
</evidence>
<dbReference type="STRING" id="306537.jk1632"/>
<protein>
    <recommendedName>
        <fullName evidence="4">ComF family protein</fullName>
    </recommendedName>
</protein>
<dbReference type="KEGG" id="cjk:jk1632"/>
<comment type="similarity">
    <text evidence="1">Belongs to the ComF/GntX family.</text>
</comment>
<evidence type="ECO:0008006" key="4">
    <source>
        <dbReference type="Google" id="ProtNLM"/>
    </source>
</evidence>
<dbReference type="HOGENOM" id="CLU_054549_3_2_11"/>